<evidence type="ECO:0000313" key="2">
    <source>
        <dbReference type="Proteomes" id="UP000063919"/>
    </source>
</evidence>
<dbReference type="KEGG" id="scj:SCANT_v1c09780"/>
<dbReference type="PATRIC" id="fig|362837.3.peg.995"/>
<sequence>MSFTLSNVKFFNKKLLPKTVNFKCKDSELVTVISQERYLRKNFKNVLEGKYLVKSGIFKINQYDMVNKQWTKKKVATIGVNKFFRKWPEKFWLYTSLLLNRKFLSKAKINYIDKKYSYLSFSTSKNNKTDLEMRDKVESMISKFINNSVDVEEQWLSEFLEQIVTFNNKNLEKSFGNLEDHIKIIIRDYYLLIEKNQNLELIQTFLQTLWDKVYSFMELSSLCTCEYNTKKVKDRKKRKLAKELNFRQTNFVTRKQLKILDLKVNDIKRKISKTNFIIKNLKKQILFELDKSEFQTKKVKNLEELFNWRKASEDQRFEFKIKQEKMFFEGLSDEANTLRGKIVEVMHRYHKKVLNDECEKGNLEEFKEKKAVLKKQKVSIYKQSLLFIDETAKELGFEFSILSLKFNRMEEIWFQLLTAIYLKKYNIIFYNVFSKLNQNERNELLKVINNLVIIDSKFSIIFVEESIYEIPDLSKNIYLITENDIVETSFEKVLEKNWTTYGGEFFAKNNRFNYKYDGKKLYTMNESLKIQSNNFKESGQIIINPMKVATNKKENGNLILELNAIINSNREFLDANMYEVITKENDLKLYFYSIKKYNINEKVKLYISDESILKVV</sequence>
<dbReference type="RefSeq" id="WP_053946624.1">
    <property type="nucleotide sequence ID" value="NZ_CP012622.1"/>
</dbReference>
<dbReference type="AlphaFoldDB" id="A0A0M3SJK3"/>
<dbReference type="OrthoDB" id="391570at2"/>
<gene>
    <name evidence="1" type="ORF">SCANT_v1c09780</name>
</gene>
<organism evidence="1 2">
    <name type="scientific">Spiroplasma cantharicola</name>
    <dbReference type="NCBI Taxonomy" id="362837"/>
    <lineage>
        <taxon>Bacteria</taxon>
        <taxon>Bacillati</taxon>
        <taxon>Mycoplasmatota</taxon>
        <taxon>Mollicutes</taxon>
        <taxon>Entomoplasmatales</taxon>
        <taxon>Spiroplasmataceae</taxon>
        <taxon>Spiroplasma</taxon>
    </lineage>
</organism>
<evidence type="ECO:0000313" key="1">
    <source>
        <dbReference type="EMBL" id="ALD66884.1"/>
    </source>
</evidence>
<keyword evidence="2" id="KW-1185">Reference proteome</keyword>
<protein>
    <submittedName>
        <fullName evidence="1">Uncharacterized protein</fullName>
    </submittedName>
</protein>
<reference evidence="1 2" key="1">
    <citation type="journal article" date="2015" name="Genome Announc.">
        <title>Complete Genome Sequence of Spiroplasma cantharicola CC-1T (DSM 21588), a Bacterium Isolated from Soldier Beetle (Cantharis carolinus).</title>
        <authorList>
            <person name="Lo W.S."/>
            <person name="Liu P.Y."/>
            <person name="Kuo C.H."/>
        </authorList>
    </citation>
    <scope>NUCLEOTIDE SEQUENCE [LARGE SCALE GENOMIC DNA]</scope>
    <source>
        <strain evidence="1 2">CC-1</strain>
    </source>
</reference>
<proteinExistence type="predicted"/>
<accession>A0A0M3SJK3</accession>
<dbReference type="Proteomes" id="UP000063919">
    <property type="component" value="Chromosome"/>
</dbReference>
<dbReference type="STRING" id="362837.SCANT_v1c09780"/>
<name>A0A0M3SJK3_9MOLU</name>
<dbReference type="EMBL" id="CP012622">
    <property type="protein sequence ID" value="ALD66884.1"/>
    <property type="molecule type" value="Genomic_DNA"/>
</dbReference>